<accession>A0A183GG96</accession>
<gene>
    <name evidence="2" type="ORF">HPBE_LOCUS21478</name>
</gene>
<dbReference type="Pfam" id="PF00595">
    <property type="entry name" value="PDZ"/>
    <property type="match status" value="1"/>
</dbReference>
<dbReference type="WBParaSite" id="HPBE_0002147901-mRNA-1">
    <property type="protein sequence ID" value="HPBE_0002147901-mRNA-1"/>
    <property type="gene ID" value="HPBE_0002147901"/>
</dbReference>
<name>A0A183GG96_HELPZ</name>
<dbReference type="Gene3D" id="2.30.42.10">
    <property type="match status" value="1"/>
</dbReference>
<organism evidence="3 4">
    <name type="scientific">Heligmosomoides polygyrus</name>
    <name type="common">Parasitic roundworm</name>
    <dbReference type="NCBI Taxonomy" id="6339"/>
    <lineage>
        <taxon>Eukaryota</taxon>
        <taxon>Metazoa</taxon>
        <taxon>Ecdysozoa</taxon>
        <taxon>Nematoda</taxon>
        <taxon>Chromadorea</taxon>
        <taxon>Rhabditida</taxon>
        <taxon>Rhabditina</taxon>
        <taxon>Rhabditomorpha</taxon>
        <taxon>Strongyloidea</taxon>
        <taxon>Heligmosomidae</taxon>
        <taxon>Heligmosomoides</taxon>
    </lineage>
</organism>
<reference evidence="4" key="2">
    <citation type="submission" date="2019-09" db="UniProtKB">
        <authorList>
            <consortium name="WormBaseParasite"/>
        </authorList>
    </citation>
    <scope>IDENTIFICATION</scope>
</reference>
<dbReference type="InterPro" id="IPR036034">
    <property type="entry name" value="PDZ_sf"/>
</dbReference>
<evidence type="ECO:0000259" key="1">
    <source>
        <dbReference type="PROSITE" id="PS50106"/>
    </source>
</evidence>
<dbReference type="Proteomes" id="UP000050761">
    <property type="component" value="Unassembled WGS sequence"/>
</dbReference>
<protein>
    <submittedName>
        <fullName evidence="4">PDZ domain-containing protein</fullName>
    </submittedName>
</protein>
<feature type="domain" description="PDZ" evidence="1">
    <location>
        <begin position="16"/>
        <end position="74"/>
    </location>
</feature>
<dbReference type="EMBL" id="UZAH01033044">
    <property type="protein sequence ID" value="VDP25781.1"/>
    <property type="molecule type" value="Genomic_DNA"/>
</dbReference>
<dbReference type="AlphaFoldDB" id="A0A183GG96"/>
<proteinExistence type="predicted"/>
<evidence type="ECO:0000313" key="4">
    <source>
        <dbReference type="WBParaSite" id="HPBE_0002147901-mRNA-1"/>
    </source>
</evidence>
<evidence type="ECO:0000313" key="2">
    <source>
        <dbReference type="EMBL" id="VDP25781.1"/>
    </source>
</evidence>
<keyword evidence="3" id="KW-1185">Reference proteome</keyword>
<evidence type="ECO:0000313" key="3">
    <source>
        <dbReference type="Proteomes" id="UP000050761"/>
    </source>
</evidence>
<accession>A0A3P8BXY2</accession>
<dbReference type="OrthoDB" id="6022242at2759"/>
<sequence length="118" mass="12883">MIMDKIPSTSKCDGLQVEIQRETSKPGGLAFRIIGSRSSGIFVSYVDGKSQQASQLQEGDLLKECNGKSMSGITSDACSADADEVCRKCAATPDAETRTLHLSEFLFSVFCFLIFWPF</sequence>
<dbReference type="InterPro" id="IPR001478">
    <property type="entry name" value="PDZ"/>
</dbReference>
<dbReference type="PROSITE" id="PS50106">
    <property type="entry name" value="PDZ"/>
    <property type="match status" value="1"/>
</dbReference>
<dbReference type="SUPFAM" id="SSF50156">
    <property type="entry name" value="PDZ domain-like"/>
    <property type="match status" value="1"/>
</dbReference>
<reference evidence="2 3" key="1">
    <citation type="submission" date="2018-11" db="EMBL/GenBank/DDBJ databases">
        <authorList>
            <consortium name="Pathogen Informatics"/>
        </authorList>
    </citation>
    <scope>NUCLEOTIDE SEQUENCE [LARGE SCALE GENOMIC DNA]</scope>
</reference>